<dbReference type="AlphaFoldDB" id="A0A8X6I4A1"/>
<evidence type="ECO:0000256" key="12">
    <source>
        <dbReference type="PROSITE-ProRule" id="PRU00023"/>
    </source>
</evidence>
<keyword evidence="9" id="KW-0638">Presynaptic neurotoxin</keyword>
<dbReference type="Proteomes" id="UP000887116">
    <property type="component" value="Unassembled WGS sequence"/>
</dbReference>
<dbReference type="GO" id="GO:0005576">
    <property type="term" value="C:extracellular region"/>
    <property type="evidence" value="ECO:0007669"/>
    <property type="project" value="UniProtKB-SubCell"/>
</dbReference>
<dbReference type="Gene3D" id="2.60.40.1470">
    <property type="entry name" value="ApaG domain"/>
    <property type="match status" value="1"/>
</dbReference>
<proteinExistence type="predicted"/>
<feature type="repeat" description="ANK" evidence="12">
    <location>
        <begin position="212"/>
        <end position="244"/>
    </location>
</feature>
<comment type="subcellular location">
    <subcellularLocation>
        <location evidence="2">Secreted</location>
    </subcellularLocation>
    <subcellularLocation>
        <location evidence="1">Target cell membrane</location>
    </subcellularLocation>
</comment>
<accession>A0A8X6I4A1</accession>
<evidence type="ECO:0000256" key="10">
    <source>
        <dbReference type="ARBA" id="ARBA00023043"/>
    </source>
</evidence>
<dbReference type="GO" id="GO:0090729">
    <property type="term" value="F:toxin activity"/>
    <property type="evidence" value="ECO:0007669"/>
    <property type="project" value="UniProtKB-KW"/>
</dbReference>
<evidence type="ECO:0000256" key="2">
    <source>
        <dbReference type="ARBA" id="ARBA00004613"/>
    </source>
</evidence>
<evidence type="ECO:0000256" key="4">
    <source>
        <dbReference type="ARBA" id="ARBA00022525"/>
    </source>
</evidence>
<evidence type="ECO:0000256" key="1">
    <source>
        <dbReference type="ARBA" id="ARBA00004175"/>
    </source>
</evidence>
<comment type="caution">
    <text evidence="14">The sequence shown here is derived from an EMBL/GenBank/DDBJ whole genome shotgun (WGS) entry which is preliminary data.</text>
</comment>
<dbReference type="PROSITE" id="PS50088">
    <property type="entry name" value="ANK_REPEAT"/>
    <property type="match status" value="4"/>
</dbReference>
<dbReference type="SMART" id="SM00248">
    <property type="entry name" value="ANK"/>
    <property type="match status" value="7"/>
</dbReference>
<keyword evidence="3" id="KW-0268">Exocytosis</keyword>
<keyword evidence="5" id="KW-1052">Target cell membrane</keyword>
<evidence type="ECO:0000256" key="8">
    <source>
        <dbReference type="ARBA" id="ARBA00022737"/>
    </source>
</evidence>
<keyword evidence="15" id="KW-1185">Reference proteome</keyword>
<dbReference type="Pfam" id="PF04379">
    <property type="entry name" value="DUF525"/>
    <property type="match status" value="1"/>
</dbReference>
<keyword evidence="8" id="KW-0677">Repeat</keyword>
<dbReference type="SUPFAM" id="SSF110069">
    <property type="entry name" value="ApaG-like"/>
    <property type="match status" value="1"/>
</dbReference>
<dbReference type="PRINTS" id="PR01415">
    <property type="entry name" value="ANKYRIN"/>
</dbReference>
<feature type="repeat" description="ANK" evidence="12">
    <location>
        <begin position="245"/>
        <end position="277"/>
    </location>
</feature>
<organism evidence="14 15">
    <name type="scientific">Trichonephila clavata</name>
    <name type="common">Joro spider</name>
    <name type="synonym">Nephila clavata</name>
    <dbReference type="NCBI Taxonomy" id="2740835"/>
    <lineage>
        <taxon>Eukaryota</taxon>
        <taxon>Metazoa</taxon>
        <taxon>Ecdysozoa</taxon>
        <taxon>Arthropoda</taxon>
        <taxon>Chelicerata</taxon>
        <taxon>Arachnida</taxon>
        <taxon>Araneae</taxon>
        <taxon>Araneomorphae</taxon>
        <taxon>Entelegynae</taxon>
        <taxon>Araneoidea</taxon>
        <taxon>Nephilidae</taxon>
        <taxon>Trichonephila</taxon>
    </lineage>
</organism>
<keyword evidence="10 12" id="KW-0040">ANK repeat</keyword>
<evidence type="ECO:0000256" key="5">
    <source>
        <dbReference type="ARBA" id="ARBA00022537"/>
    </source>
</evidence>
<evidence type="ECO:0000256" key="11">
    <source>
        <dbReference type="ARBA" id="ARBA00023298"/>
    </source>
</evidence>
<keyword evidence="11" id="KW-1053">Target membrane</keyword>
<keyword evidence="6" id="KW-0800">Toxin</keyword>
<evidence type="ECO:0000313" key="15">
    <source>
        <dbReference type="Proteomes" id="UP000887116"/>
    </source>
</evidence>
<dbReference type="PROSITE" id="PS50297">
    <property type="entry name" value="ANK_REP_REGION"/>
    <property type="match status" value="3"/>
</dbReference>
<name>A0A8X6I4A1_TRICU</name>
<keyword evidence="4" id="KW-0964">Secreted</keyword>
<evidence type="ECO:0000256" key="7">
    <source>
        <dbReference type="ARBA" id="ARBA00022699"/>
    </source>
</evidence>
<dbReference type="NCBIfam" id="NF003967">
    <property type="entry name" value="PRK05461.1"/>
    <property type="match status" value="1"/>
</dbReference>
<dbReference type="EMBL" id="BMAO01013252">
    <property type="protein sequence ID" value="GFQ87302.1"/>
    <property type="molecule type" value="Genomic_DNA"/>
</dbReference>
<evidence type="ECO:0000259" key="13">
    <source>
        <dbReference type="PROSITE" id="PS51087"/>
    </source>
</evidence>
<feature type="repeat" description="ANK" evidence="12">
    <location>
        <begin position="278"/>
        <end position="310"/>
    </location>
</feature>
<feature type="repeat" description="ANK" evidence="12">
    <location>
        <begin position="179"/>
        <end position="211"/>
    </location>
</feature>
<gene>
    <name evidence="14" type="primary">apaG</name>
    <name evidence="14" type="ORF">TNCT_694821</name>
</gene>
<dbReference type="PANTHER" id="PTHR24178">
    <property type="entry name" value="MOLTING PROTEIN MLT-4"/>
    <property type="match status" value="1"/>
</dbReference>
<dbReference type="GO" id="GO:0044231">
    <property type="term" value="C:host cell presynaptic membrane"/>
    <property type="evidence" value="ECO:0007669"/>
    <property type="project" value="UniProtKB-KW"/>
</dbReference>
<dbReference type="Gene3D" id="1.25.40.20">
    <property type="entry name" value="Ankyrin repeat-containing domain"/>
    <property type="match status" value="3"/>
</dbReference>
<keyword evidence="7" id="KW-0528">Neurotoxin</keyword>
<dbReference type="InterPro" id="IPR036770">
    <property type="entry name" value="Ankyrin_rpt-contain_sf"/>
</dbReference>
<dbReference type="InterPro" id="IPR007474">
    <property type="entry name" value="ApaG_domain"/>
</dbReference>
<evidence type="ECO:0000313" key="14">
    <source>
        <dbReference type="EMBL" id="GFQ87302.1"/>
    </source>
</evidence>
<sequence>MIEYTLTTNFVEVKVLPIYIEEQSIPYENCYVWMYNIKIKNKSQSTIQLLSRHWQIIDHKGKIDEIAGVGVIGEQPVIKSGEVFKYTSGTYLNVPSGIMQVRAAFKEIINSRFGTKILHFSAKRDLYNLFLFLVEYDANIDAVNKKGNTVLHVASQYESTAIAEVAVVMSKNVNAQNIDGDTPLHYSVKYGCMDVMQKLLQSGADINCQNHLGESPLHIAAQCSDGVVLGLLAKGGSCINIENKDGHTPLHLAVSSNCKDFVEILLQNGANINAIGKDGCTPLHLAVMKGNKEIVELLLDRKANAHLKCFYNSEEGYTALENAVANRNKKIVALFLLHGIILERIYKNLVRKAPLRESEKKTEYNFDDIQVYKENPEIVAIAKPVGKWTKMAILNNELMQRLARLIQEEGDEKGYWELFVKAQSSTQGKYKGRGR</sequence>
<evidence type="ECO:0000256" key="6">
    <source>
        <dbReference type="ARBA" id="ARBA00022656"/>
    </source>
</evidence>
<dbReference type="GO" id="GO:0044218">
    <property type="term" value="C:other organism cell membrane"/>
    <property type="evidence" value="ECO:0007669"/>
    <property type="project" value="UniProtKB-KW"/>
</dbReference>
<dbReference type="GO" id="GO:0006887">
    <property type="term" value="P:exocytosis"/>
    <property type="evidence" value="ECO:0007669"/>
    <property type="project" value="UniProtKB-KW"/>
</dbReference>
<dbReference type="InterPro" id="IPR036767">
    <property type="entry name" value="ApaG_sf"/>
</dbReference>
<protein>
    <submittedName>
        <fullName evidence="14">Protein ApaG</fullName>
    </submittedName>
</protein>
<evidence type="ECO:0000256" key="9">
    <source>
        <dbReference type="ARBA" id="ARBA00023028"/>
    </source>
</evidence>
<dbReference type="InterPro" id="IPR002110">
    <property type="entry name" value="Ankyrin_rpt"/>
</dbReference>
<reference evidence="14" key="1">
    <citation type="submission" date="2020-07" db="EMBL/GenBank/DDBJ databases">
        <title>Multicomponent nature underlies the extraordinary mechanical properties of spider dragline silk.</title>
        <authorList>
            <person name="Kono N."/>
            <person name="Nakamura H."/>
            <person name="Mori M."/>
            <person name="Yoshida Y."/>
            <person name="Ohtoshi R."/>
            <person name="Malay A.D."/>
            <person name="Moran D.A.P."/>
            <person name="Tomita M."/>
            <person name="Numata K."/>
            <person name="Arakawa K."/>
        </authorList>
    </citation>
    <scope>NUCLEOTIDE SEQUENCE</scope>
</reference>
<dbReference type="PROSITE" id="PS51087">
    <property type="entry name" value="APAG"/>
    <property type="match status" value="1"/>
</dbReference>
<dbReference type="SUPFAM" id="SSF48403">
    <property type="entry name" value="Ankyrin repeat"/>
    <property type="match status" value="1"/>
</dbReference>
<dbReference type="OrthoDB" id="2305498at2759"/>
<evidence type="ECO:0000256" key="3">
    <source>
        <dbReference type="ARBA" id="ARBA00022483"/>
    </source>
</evidence>
<keyword evidence="11" id="KW-0472">Membrane</keyword>
<feature type="domain" description="ApaG" evidence="13">
    <location>
        <begin position="5"/>
        <end position="129"/>
    </location>
</feature>
<dbReference type="Pfam" id="PF12796">
    <property type="entry name" value="Ank_2"/>
    <property type="match status" value="2"/>
</dbReference>